<keyword evidence="2" id="KW-0812">Transmembrane</keyword>
<feature type="transmembrane region" description="Helical" evidence="2">
    <location>
        <begin position="52"/>
        <end position="76"/>
    </location>
</feature>
<protein>
    <submittedName>
        <fullName evidence="3">Uncharacterized protein</fullName>
    </submittedName>
</protein>
<feature type="region of interest" description="Disordered" evidence="1">
    <location>
        <begin position="93"/>
        <end position="118"/>
    </location>
</feature>
<accession>A0A517MEZ9</accession>
<keyword evidence="2" id="KW-0472">Membrane</keyword>
<dbReference type="KEGG" id="rml:FF011L_22290"/>
<feature type="transmembrane region" description="Helical" evidence="2">
    <location>
        <begin position="21"/>
        <end position="40"/>
    </location>
</feature>
<keyword evidence="4" id="KW-1185">Reference proteome</keyword>
<reference evidence="3 4" key="1">
    <citation type="submission" date="2019-02" db="EMBL/GenBank/DDBJ databases">
        <title>Deep-cultivation of Planctomycetes and their phenomic and genomic characterization uncovers novel biology.</title>
        <authorList>
            <person name="Wiegand S."/>
            <person name="Jogler M."/>
            <person name="Boedeker C."/>
            <person name="Pinto D."/>
            <person name="Vollmers J."/>
            <person name="Rivas-Marin E."/>
            <person name="Kohn T."/>
            <person name="Peeters S.H."/>
            <person name="Heuer A."/>
            <person name="Rast P."/>
            <person name="Oberbeckmann S."/>
            <person name="Bunk B."/>
            <person name="Jeske O."/>
            <person name="Meyerdierks A."/>
            <person name="Storesund J.E."/>
            <person name="Kallscheuer N."/>
            <person name="Luecker S."/>
            <person name="Lage O.M."/>
            <person name="Pohl T."/>
            <person name="Merkel B.J."/>
            <person name="Hornburger P."/>
            <person name="Mueller R.-W."/>
            <person name="Bruemmer F."/>
            <person name="Labrenz M."/>
            <person name="Spormann A.M."/>
            <person name="Op den Camp H."/>
            <person name="Overmann J."/>
            <person name="Amann R."/>
            <person name="Jetten M.S.M."/>
            <person name="Mascher T."/>
            <person name="Medema M.H."/>
            <person name="Devos D.P."/>
            <person name="Kaster A.-K."/>
            <person name="Ovreas L."/>
            <person name="Rohde M."/>
            <person name="Galperin M.Y."/>
            <person name="Jogler C."/>
        </authorList>
    </citation>
    <scope>NUCLEOTIDE SEQUENCE [LARGE SCALE GENOMIC DNA]</scope>
    <source>
        <strain evidence="3 4">FF011L</strain>
    </source>
</reference>
<keyword evidence="2" id="KW-1133">Transmembrane helix</keyword>
<evidence type="ECO:0000313" key="3">
    <source>
        <dbReference type="EMBL" id="QDS93459.1"/>
    </source>
</evidence>
<gene>
    <name evidence="3" type="ORF">FF011L_22290</name>
</gene>
<dbReference type="EMBL" id="CP036262">
    <property type="protein sequence ID" value="QDS93459.1"/>
    <property type="molecule type" value="Genomic_DNA"/>
</dbReference>
<sequence>MVLRPWNSISKDSQGRGGFQFSFKTFMVCFTAAIVITWAVREGLRGSEILFALIGAVLIVFSFFTMAALLFLIGWVPAVIAKRLGVPIEDRDPYGRNAAPPEIPNSIPTPTTEGVPVE</sequence>
<dbReference type="Proteomes" id="UP000320672">
    <property type="component" value="Chromosome"/>
</dbReference>
<evidence type="ECO:0000256" key="2">
    <source>
        <dbReference type="SAM" id="Phobius"/>
    </source>
</evidence>
<dbReference type="AlphaFoldDB" id="A0A517MEZ9"/>
<evidence type="ECO:0000313" key="4">
    <source>
        <dbReference type="Proteomes" id="UP000320672"/>
    </source>
</evidence>
<organism evidence="3 4">
    <name type="scientific">Roseimaritima multifibrata</name>
    <dbReference type="NCBI Taxonomy" id="1930274"/>
    <lineage>
        <taxon>Bacteria</taxon>
        <taxon>Pseudomonadati</taxon>
        <taxon>Planctomycetota</taxon>
        <taxon>Planctomycetia</taxon>
        <taxon>Pirellulales</taxon>
        <taxon>Pirellulaceae</taxon>
        <taxon>Roseimaritima</taxon>
    </lineage>
</organism>
<proteinExistence type="predicted"/>
<evidence type="ECO:0000256" key="1">
    <source>
        <dbReference type="SAM" id="MobiDB-lite"/>
    </source>
</evidence>
<name>A0A517MEZ9_9BACT</name>